<evidence type="ECO:0000313" key="1">
    <source>
        <dbReference type="EMBL" id="KAJ5225607.1"/>
    </source>
</evidence>
<dbReference type="EMBL" id="JAPQKS010000005">
    <property type="protein sequence ID" value="KAJ5225607.1"/>
    <property type="molecule type" value="Genomic_DNA"/>
</dbReference>
<gene>
    <name evidence="1" type="ORF">N7468_006832</name>
</gene>
<name>A0A9W9NT16_9EURO</name>
<sequence length="105" mass="11372">MGFKILDDPTSVEDEIGEATVPVVVHYCFPGMGESSLVMPLLEALAEEKVDTVQFVISETGEVPPGYAPSDIPLTILYEMGNVVYSTTGDDDPALEELAERLRPL</sequence>
<comment type="caution">
    <text evidence="1">The sequence shown here is derived from an EMBL/GenBank/DDBJ whole genome shotgun (WGS) entry which is preliminary data.</text>
</comment>
<protein>
    <submittedName>
        <fullName evidence="1">Uncharacterized protein</fullName>
    </submittedName>
</protein>
<proteinExistence type="predicted"/>
<dbReference type="RefSeq" id="XP_058329018.1">
    <property type="nucleotide sequence ID" value="XM_058476128.1"/>
</dbReference>
<evidence type="ECO:0000313" key="2">
    <source>
        <dbReference type="Proteomes" id="UP001150941"/>
    </source>
</evidence>
<dbReference type="AlphaFoldDB" id="A0A9W9NT16"/>
<keyword evidence="2" id="KW-1185">Reference proteome</keyword>
<accession>A0A9W9NT16</accession>
<dbReference type="InterPro" id="IPR036249">
    <property type="entry name" value="Thioredoxin-like_sf"/>
</dbReference>
<dbReference type="SUPFAM" id="SSF52833">
    <property type="entry name" value="Thioredoxin-like"/>
    <property type="match status" value="1"/>
</dbReference>
<dbReference type="Proteomes" id="UP001150941">
    <property type="component" value="Unassembled WGS sequence"/>
</dbReference>
<organism evidence="1 2">
    <name type="scientific">Penicillium chermesinum</name>
    <dbReference type="NCBI Taxonomy" id="63820"/>
    <lineage>
        <taxon>Eukaryota</taxon>
        <taxon>Fungi</taxon>
        <taxon>Dikarya</taxon>
        <taxon>Ascomycota</taxon>
        <taxon>Pezizomycotina</taxon>
        <taxon>Eurotiomycetes</taxon>
        <taxon>Eurotiomycetidae</taxon>
        <taxon>Eurotiales</taxon>
        <taxon>Aspergillaceae</taxon>
        <taxon>Penicillium</taxon>
    </lineage>
</organism>
<dbReference type="Gene3D" id="3.40.30.10">
    <property type="entry name" value="Glutaredoxin"/>
    <property type="match status" value="1"/>
</dbReference>
<dbReference type="GeneID" id="83203431"/>
<reference evidence="1" key="2">
    <citation type="journal article" date="2023" name="IMA Fungus">
        <title>Comparative genomic study of the Penicillium genus elucidates a diverse pangenome and 15 lateral gene transfer events.</title>
        <authorList>
            <person name="Petersen C."/>
            <person name="Sorensen T."/>
            <person name="Nielsen M.R."/>
            <person name="Sondergaard T.E."/>
            <person name="Sorensen J.L."/>
            <person name="Fitzpatrick D.A."/>
            <person name="Frisvad J.C."/>
            <person name="Nielsen K.L."/>
        </authorList>
    </citation>
    <scope>NUCLEOTIDE SEQUENCE</scope>
    <source>
        <strain evidence="1">IBT 19713</strain>
    </source>
</reference>
<reference evidence="1" key="1">
    <citation type="submission" date="2022-11" db="EMBL/GenBank/DDBJ databases">
        <authorList>
            <person name="Petersen C."/>
        </authorList>
    </citation>
    <scope>NUCLEOTIDE SEQUENCE</scope>
    <source>
        <strain evidence="1">IBT 19713</strain>
    </source>
</reference>